<dbReference type="PANTHER" id="PTHR14190:SF7">
    <property type="entry name" value="VACUOLAR PROTEIN SORTING-ASSOCIATED PROTEIN 52 HOMOLOG"/>
    <property type="match status" value="1"/>
</dbReference>
<comment type="caution">
    <text evidence="2">The sequence shown here is derived from an EMBL/GenBank/DDBJ whole genome shotgun (WGS) entry which is preliminary data.</text>
</comment>
<dbReference type="GO" id="GO:0042147">
    <property type="term" value="P:retrograde transport, endosome to Golgi"/>
    <property type="evidence" value="ECO:0007669"/>
    <property type="project" value="TreeGrafter"/>
</dbReference>
<proteinExistence type="predicted"/>
<dbReference type="GO" id="GO:0000938">
    <property type="term" value="C:GARP complex"/>
    <property type="evidence" value="ECO:0007669"/>
    <property type="project" value="TreeGrafter"/>
</dbReference>
<name>X6N083_RETFI</name>
<dbReference type="Pfam" id="PF20655">
    <property type="entry name" value="Vps52_C"/>
    <property type="match status" value="1"/>
</dbReference>
<evidence type="ECO:0000313" key="3">
    <source>
        <dbReference type="Proteomes" id="UP000023152"/>
    </source>
</evidence>
<accession>X6N083</accession>
<dbReference type="GO" id="GO:0005829">
    <property type="term" value="C:cytosol"/>
    <property type="evidence" value="ECO:0007669"/>
    <property type="project" value="GOC"/>
</dbReference>
<evidence type="ECO:0000259" key="1">
    <source>
        <dbReference type="Pfam" id="PF20655"/>
    </source>
</evidence>
<dbReference type="GO" id="GO:0006896">
    <property type="term" value="P:Golgi to vacuole transport"/>
    <property type="evidence" value="ECO:0007669"/>
    <property type="project" value="TreeGrafter"/>
</dbReference>
<protein>
    <recommendedName>
        <fullName evidence="1">Vps52 C-terminal domain-containing protein</fullName>
    </recommendedName>
</protein>
<dbReference type="PANTHER" id="PTHR14190">
    <property type="entry name" value="SUPPRESSOR OF ACTIN MUTATIONS 2/VACUOLAR PROTEIN SORTING 52"/>
    <property type="match status" value="1"/>
</dbReference>
<dbReference type="AlphaFoldDB" id="X6N083"/>
<gene>
    <name evidence="2" type="ORF">RFI_17539</name>
</gene>
<feature type="domain" description="Vps52 C-terminal" evidence="1">
    <location>
        <begin position="3"/>
        <end position="138"/>
    </location>
</feature>
<dbReference type="OrthoDB" id="19482at2759"/>
<organism evidence="2 3">
    <name type="scientific">Reticulomyxa filosa</name>
    <dbReference type="NCBI Taxonomy" id="46433"/>
    <lineage>
        <taxon>Eukaryota</taxon>
        <taxon>Sar</taxon>
        <taxon>Rhizaria</taxon>
        <taxon>Retaria</taxon>
        <taxon>Foraminifera</taxon>
        <taxon>Monothalamids</taxon>
        <taxon>Reticulomyxidae</taxon>
        <taxon>Reticulomyxa</taxon>
    </lineage>
</organism>
<evidence type="ECO:0000313" key="2">
    <source>
        <dbReference type="EMBL" id="ETO19690.1"/>
    </source>
</evidence>
<dbReference type="Proteomes" id="UP000023152">
    <property type="component" value="Unassembled WGS sequence"/>
</dbReference>
<dbReference type="InterPro" id="IPR007258">
    <property type="entry name" value="Vps52"/>
</dbReference>
<sequence>MVERKVPCLEQFFDKLIINYWARFKAIFEENVRSVDALEPSVKKMTSYVSKGTCPPHFVTIRFATYSCGILLLNEDKQQAILNECVRQLQSCWEKLLSRFSQKIENEKTRTVFLIINYSVVISAFSAQSLQKFAMYKQISDALQRFEDDYIEMELKEHFTRWIGFVATTETKLQQEPLSKVDMSHVLSIVKNFYETWQRELSSAVKNVQDYFTPNISAASAQEVGNEELFKISKDVLKRMLSQILVYHSRFVKLIERLMTQQGKDNDILRFVVPEHVIRGEMRSYWNKD</sequence>
<dbReference type="InterPro" id="IPR048361">
    <property type="entry name" value="Vps52_C"/>
</dbReference>
<keyword evidence="3" id="KW-1185">Reference proteome</keyword>
<dbReference type="GO" id="GO:0019905">
    <property type="term" value="F:syntaxin binding"/>
    <property type="evidence" value="ECO:0007669"/>
    <property type="project" value="TreeGrafter"/>
</dbReference>
<reference evidence="2 3" key="1">
    <citation type="journal article" date="2013" name="Curr. Biol.">
        <title>The Genome of the Foraminiferan Reticulomyxa filosa.</title>
        <authorList>
            <person name="Glockner G."/>
            <person name="Hulsmann N."/>
            <person name="Schleicher M."/>
            <person name="Noegel A.A."/>
            <person name="Eichinger L."/>
            <person name="Gallinger C."/>
            <person name="Pawlowski J."/>
            <person name="Sierra R."/>
            <person name="Euteneuer U."/>
            <person name="Pillet L."/>
            <person name="Moustafa A."/>
            <person name="Platzer M."/>
            <person name="Groth M."/>
            <person name="Szafranski K."/>
            <person name="Schliwa M."/>
        </authorList>
    </citation>
    <scope>NUCLEOTIDE SEQUENCE [LARGE SCALE GENOMIC DNA]</scope>
</reference>
<dbReference type="EMBL" id="ASPP01013389">
    <property type="protein sequence ID" value="ETO19690.1"/>
    <property type="molecule type" value="Genomic_DNA"/>
</dbReference>
<dbReference type="GO" id="GO:0032456">
    <property type="term" value="P:endocytic recycling"/>
    <property type="evidence" value="ECO:0007669"/>
    <property type="project" value="TreeGrafter"/>
</dbReference>